<protein>
    <submittedName>
        <fullName evidence="2">Uncharacterized protein</fullName>
    </submittedName>
</protein>
<reference evidence="3" key="1">
    <citation type="journal article" date="2019" name="Nat. Commun.">
        <title>Expansion of phycobilisome linker gene families in mesophilic red algae.</title>
        <authorList>
            <person name="Lee J."/>
            <person name="Kim D."/>
            <person name="Bhattacharya D."/>
            <person name="Yoon H.S."/>
        </authorList>
    </citation>
    <scope>NUCLEOTIDE SEQUENCE [LARGE SCALE GENOMIC DNA]</scope>
    <source>
        <strain evidence="3">CCMP 1328</strain>
    </source>
</reference>
<feature type="chain" id="PRO_5023838065" evidence="1">
    <location>
        <begin position="21"/>
        <end position="276"/>
    </location>
</feature>
<proteinExistence type="predicted"/>
<gene>
    <name evidence="2" type="ORF">FVE85_1600</name>
</gene>
<feature type="signal peptide" evidence="1">
    <location>
        <begin position="1"/>
        <end position="20"/>
    </location>
</feature>
<organism evidence="2 3">
    <name type="scientific">Porphyridium purpureum</name>
    <name type="common">Red alga</name>
    <name type="synonym">Porphyridium cruentum</name>
    <dbReference type="NCBI Taxonomy" id="35688"/>
    <lineage>
        <taxon>Eukaryota</taxon>
        <taxon>Rhodophyta</taxon>
        <taxon>Bangiophyceae</taxon>
        <taxon>Porphyridiales</taxon>
        <taxon>Porphyridiaceae</taxon>
        <taxon>Porphyridium</taxon>
    </lineage>
</organism>
<evidence type="ECO:0000313" key="2">
    <source>
        <dbReference type="EMBL" id="KAA8495445.1"/>
    </source>
</evidence>
<keyword evidence="1" id="KW-0732">Signal</keyword>
<sequence>MSKLFVLGIVFVQLLLLAVAADVPALSILAGTDAPSTPKPPAYQKYGGVFGRNGKYLVLSINYGDWFTNATDGACEASRSLCTDPLTCQLTREVSLDELRAECPQIIPGGVSEKKQTVIVQTAAGGTGSTWQLRSLVFLLAHKRMNPFTFHAAKGSNLTRLKQEANNRMQPTVYKTHEFYRREFADVGDVFFTSFDLRHRNNQICAKTHPNAFPDKSCKCCFAAWHTKNVYAVRLAELMGAASSLGLDIESIDFDAVLDSVHAWYKGKYLKGVKWV</sequence>
<keyword evidence="3" id="KW-1185">Reference proteome</keyword>
<dbReference type="EMBL" id="VRMN01000003">
    <property type="protein sequence ID" value="KAA8495445.1"/>
    <property type="molecule type" value="Genomic_DNA"/>
</dbReference>
<name>A0A5J4YVZ7_PORPP</name>
<accession>A0A5J4YVZ7</accession>
<dbReference type="Proteomes" id="UP000324585">
    <property type="component" value="Unassembled WGS sequence"/>
</dbReference>
<evidence type="ECO:0000313" key="3">
    <source>
        <dbReference type="Proteomes" id="UP000324585"/>
    </source>
</evidence>
<dbReference type="AlphaFoldDB" id="A0A5J4YVZ7"/>
<evidence type="ECO:0000256" key="1">
    <source>
        <dbReference type="SAM" id="SignalP"/>
    </source>
</evidence>
<comment type="caution">
    <text evidence="2">The sequence shown here is derived from an EMBL/GenBank/DDBJ whole genome shotgun (WGS) entry which is preliminary data.</text>
</comment>